<evidence type="ECO:0000259" key="2">
    <source>
        <dbReference type="Pfam" id="PF15009"/>
    </source>
</evidence>
<dbReference type="InterPro" id="IPR038623">
    <property type="entry name" value="STING_C_sf"/>
</dbReference>
<feature type="transmembrane region" description="Helical" evidence="1">
    <location>
        <begin position="15"/>
        <end position="35"/>
    </location>
</feature>
<dbReference type="GO" id="GO:0032481">
    <property type="term" value="P:positive regulation of type I interferon production"/>
    <property type="evidence" value="ECO:0007669"/>
    <property type="project" value="InterPro"/>
</dbReference>
<dbReference type="GO" id="GO:0002218">
    <property type="term" value="P:activation of innate immune response"/>
    <property type="evidence" value="ECO:0007669"/>
    <property type="project" value="InterPro"/>
</dbReference>
<dbReference type="GO" id="GO:0061507">
    <property type="term" value="F:2',3'-cyclic GMP-AMP binding"/>
    <property type="evidence" value="ECO:0007669"/>
    <property type="project" value="TreeGrafter"/>
</dbReference>
<evidence type="ECO:0000313" key="3">
    <source>
        <dbReference type="EMBL" id="KAK9719058.1"/>
    </source>
</evidence>
<proteinExistence type="predicted"/>
<evidence type="ECO:0000313" key="4">
    <source>
        <dbReference type="Proteomes" id="UP001458880"/>
    </source>
</evidence>
<keyword evidence="4" id="KW-1185">Reference proteome</keyword>
<sequence>MNRVQSTIPQKRGRAAEVATLILSILLFIIGIWLCSVENKFYAFGVAVTVFPLIIMAAEFMMRVCLIFEEQFHLKSRYNNIIYLFIHALTFSWSFVVVLVFLLFSLFYICLTYGSPFKLLHELGPWSSCCLVGALLFTSLLKPKSGPLYQAISIGNLNGLDYGSAMAYSFFHGYLQIVLPHKGTDQKGIQEIIRDFEAQQGVVFSSHKLFVLIPLSLHCPATIEQTSSIVELAQNLPEITVSRAGVCKRSYKSTVYKIRRSQTEKEYVCLEYATPLQTLFDIIKHRTEHANDYELHKRELVLQFYLTLRTLLNNDPDCKDHCELIFFDDKTDNGQDVDVGEVVLEHLNSYKSKNCRKRSKLQINEKRLLIENVASNFVLHSTFVEDSLNSVIRVGFSASLLNIITKQYV</sequence>
<dbReference type="Gene3D" id="3.40.50.12100">
    <property type="entry name" value="Stimulator of interferon genes protein"/>
    <property type="match status" value="1"/>
</dbReference>
<accession>A0AAW1KHD5</accession>
<keyword evidence="1 3" id="KW-0812">Transmembrane</keyword>
<dbReference type="GO" id="GO:0045087">
    <property type="term" value="P:innate immune response"/>
    <property type="evidence" value="ECO:0007669"/>
    <property type="project" value="TreeGrafter"/>
</dbReference>
<name>A0AAW1KHD5_POPJA</name>
<dbReference type="CDD" id="cd12146">
    <property type="entry name" value="STING_C"/>
    <property type="match status" value="1"/>
</dbReference>
<dbReference type="GO" id="GO:0016239">
    <property type="term" value="P:positive regulation of macroautophagy"/>
    <property type="evidence" value="ECO:0007669"/>
    <property type="project" value="TreeGrafter"/>
</dbReference>
<organism evidence="3 4">
    <name type="scientific">Popillia japonica</name>
    <name type="common">Japanese beetle</name>
    <dbReference type="NCBI Taxonomy" id="7064"/>
    <lineage>
        <taxon>Eukaryota</taxon>
        <taxon>Metazoa</taxon>
        <taxon>Ecdysozoa</taxon>
        <taxon>Arthropoda</taxon>
        <taxon>Hexapoda</taxon>
        <taxon>Insecta</taxon>
        <taxon>Pterygota</taxon>
        <taxon>Neoptera</taxon>
        <taxon>Endopterygota</taxon>
        <taxon>Coleoptera</taxon>
        <taxon>Polyphaga</taxon>
        <taxon>Scarabaeiformia</taxon>
        <taxon>Scarabaeidae</taxon>
        <taxon>Rutelinae</taxon>
        <taxon>Popillia</taxon>
    </lineage>
</organism>
<keyword evidence="1" id="KW-0472">Membrane</keyword>
<evidence type="ECO:0000256" key="1">
    <source>
        <dbReference type="SAM" id="Phobius"/>
    </source>
</evidence>
<dbReference type="GO" id="GO:0061709">
    <property type="term" value="P:reticulophagy"/>
    <property type="evidence" value="ECO:0007669"/>
    <property type="project" value="TreeGrafter"/>
</dbReference>
<dbReference type="Proteomes" id="UP001458880">
    <property type="component" value="Unassembled WGS sequence"/>
</dbReference>
<dbReference type="GO" id="GO:0000045">
    <property type="term" value="P:autophagosome assembly"/>
    <property type="evidence" value="ECO:0007669"/>
    <property type="project" value="TreeGrafter"/>
</dbReference>
<reference evidence="3 4" key="1">
    <citation type="journal article" date="2024" name="BMC Genomics">
        <title>De novo assembly and annotation of Popillia japonica's genome with initial clues to its potential as an invasive pest.</title>
        <authorList>
            <person name="Cucini C."/>
            <person name="Boschi S."/>
            <person name="Funari R."/>
            <person name="Cardaioli E."/>
            <person name="Iannotti N."/>
            <person name="Marturano G."/>
            <person name="Paoli F."/>
            <person name="Bruttini M."/>
            <person name="Carapelli A."/>
            <person name="Frati F."/>
            <person name="Nardi F."/>
        </authorList>
    </citation>
    <scope>NUCLEOTIDE SEQUENCE [LARGE SCALE GENOMIC DNA]</scope>
    <source>
        <strain evidence="3">DMR45628</strain>
    </source>
</reference>
<keyword evidence="1" id="KW-1133">Transmembrane helix</keyword>
<dbReference type="EMBL" id="JASPKY010000223">
    <property type="protein sequence ID" value="KAK9719058.1"/>
    <property type="molecule type" value="Genomic_DNA"/>
</dbReference>
<dbReference type="InterPro" id="IPR055432">
    <property type="entry name" value="STING_LBD"/>
</dbReference>
<dbReference type="AlphaFoldDB" id="A0AAW1KHD5"/>
<gene>
    <name evidence="3" type="ORF">QE152_g22886</name>
</gene>
<dbReference type="GO" id="GO:0035438">
    <property type="term" value="F:cyclic-di-GMP binding"/>
    <property type="evidence" value="ECO:0007669"/>
    <property type="project" value="InterPro"/>
</dbReference>
<comment type="caution">
    <text evidence="3">The sequence shown here is derived from an EMBL/GenBank/DDBJ whole genome shotgun (WGS) entry which is preliminary data.</text>
</comment>
<dbReference type="InterPro" id="IPR033952">
    <property type="entry name" value="STING_C"/>
</dbReference>
<dbReference type="GO" id="GO:0005776">
    <property type="term" value="C:autophagosome"/>
    <property type="evidence" value="ECO:0007669"/>
    <property type="project" value="TreeGrafter"/>
</dbReference>
<feature type="domain" description="STING ligand-binding" evidence="2">
    <location>
        <begin position="161"/>
        <end position="349"/>
    </location>
</feature>
<feature type="transmembrane region" description="Helical" evidence="1">
    <location>
        <begin position="81"/>
        <end position="111"/>
    </location>
</feature>
<dbReference type="GO" id="GO:0005789">
    <property type="term" value="C:endoplasmic reticulum membrane"/>
    <property type="evidence" value="ECO:0007669"/>
    <property type="project" value="TreeGrafter"/>
</dbReference>
<dbReference type="Pfam" id="PF15009">
    <property type="entry name" value="STING_LBD"/>
    <property type="match status" value="1"/>
</dbReference>
<protein>
    <submittedName>
        <fullName evidence="3">Transmembrane protein 173</fullName>
    </submittedName>
</protein>
<dbReference type="InterPro" id="IPR029158">
    <property type="entry name" value="STING"/>
</dbReference>
<dbReference type="PANTHER" id="PTHR34339">
    <property type="entry name" value="STIMULATOR OF INTERFERON GENES PROTEIN"/>
    <property type="match status" value="1"/>
</dbReference>
<dbReference type="PANTHER" id="PTHR34339:SF1">
    <property type="entry name" value="STIMULATOR OF INTERFERON GENES PROTEIN"/>
    <property type="match status" value="1"/>
</dbReference>
<feature type="transmembrane region" description="Helical" evidence="1">
    <location>
        <begin position="41"/>
        <end position="60"/>
    </location>
</feature>